<comment type="caution">
    <text evidence="1">The sequence shown here is derived from an EMBL/GenBank/DDBJ whole genome shotgun (WGS) entry which is preliminary data.</text>
</comment>
<organism evidence="1">
    <name type="scientific">marine sediment metagenome</name>
    <dbReference type="NCBI Taxonomy" id="412755"/>
    <lineage>
        <taxon>unclassified sequences</taxon>
        <taxon>metagenomes</taxon>
        <taxon>ecological metagenomes</taxon>
    </lineage>
</organism>
<dbReference type="EMBL" id="LAZR01010125">
    <property type="protein sequence ID" value="KKM68689.1"/>
    <property type="molecule type" value="Genomic_DNA"/>
</dbReference>
<dbReference type="AlphaFoldDB" id="A0A0F9JFS4"/>
<sequence length="154" mass="18258">MDDDIQFANMDSWRGSGGGKYELTFKQIVLTHLNRCVVNGSVEFHGGYWNKKSAGQYMSEEIYIHNSREVYCNSVKMLRALLLGYFDKKIIDEDKKINEDITKAFEDYEKDKDKNARGKYYEKKVELYIKLFESLVILSKRLNFFQEIEEDEYL</sequence>
<accession>A0A0F9JFS4</accession>
<protein>
    <submittedName>
        <fullName evidence="1">Uncharacterized protein</fullName>
    </submittedName>
</protein>
<reference evidence="1" key="1">
    <citation type="journal article" date="2015" name="Nature">
        <title>Complex archaea that bridge the gap between prokaryotes and eukaryotes.</title>
        <authorList>
            <person name="Spang A."/>
            <person name="Saw J.H."/>
            <person name="Jorgensen S.L."/>
            <person name="Zaremba-Niedzwiedzka K."/>
            <person name="Martijn J."/>
            <person name="Lind A.E."/>
            <person name="van Eijk R."/>
            <person name="Schleper C."/>
            <person name="Guy L."/>
            <person name="Ettema T.J."/>
        </authorList>
    </citation>
    <scope>NUCLEOTIDE SEQUENCE</scope>
</reference>
<name>A0A0F9JFS4_9ZZZZ</name>
<gene>
    <name evidence="1" type="ORF">LCGC14_1458380</name>
</gene>
<evidence type="ECO:0000313" key="1">
    <source>
        <dbReference type="EMBL" id="KKM68689.1"/>
    </source>
</evidence>
<proteinExistence type="predicted"/>